<reference evidence="2 3" key="1">
    <citation type="submission" date="2021-12" db="EMBL/GenBank/DDBJ databases">
        <title>Sinirhodobacter sp. WL0062 is a bacterium isolated from seawater.</title>
        <authorList>
            <person name="Wang L."/>
            <person name="He W."/>
            <person name="Zhang D.-F."/>
        </authorList>
    </citation>
    <scope>NUCLEOTIDE SEQUENCE [LARGE SCALE GENOMIC DNA]</scope>
    <source>
        <strain evidence="2 3">WL0062</strain>
    </source>
</reference>
<keyword evidence="3" id="KW-1185">Reference proteome</keyword>
<evidence type="ECO:0000313" key="2">
    <source>
        <dbReference type="EMBL" id="MCE5972602.1"/>
    </source>
</evidence>
<evidence type="ECO:0008006" key="4">
    <source>
        <dbReference type="Google" id="ProtNLM"/>
    </source>
</evidence>
<feature type="region of interest" description="Disordered" evidence="1">
    <location>
        <begin position="118"/>
        <end position="145"/>
    </location>
</feature>
<feature type="region of interest" description="Disordered" evidence="1">
    <location>
        <begin position="1"/>
        <end position="31"/>
    </location>
</feature>
<dbReference type="RefSeq" id="WP_233675615.1">
    <property type="nucleotide sequence ID" value="NZ_JAJUOS010000002.1"/>
</dbReference>
<protein>
    <recommendedName>
        <fullName evidence="4">DUF1376 domain-containing protein</fullName>
    </recommendedName>
</protein>
<name>A0ABS8YVR8_9RHOB</name>
<accession>A0ABS8YVR8</accession>
<feature type="region of interest" description="Disordered" evidence="1">
    <location>
        <begin position="178"/>
        <end position="231"/>
    </location>
</feature>
<feature type="compositionally biased region" description="Basic and acidic residues" evidence="1">
    <location>
        <begin position="213"/>
        <end position="226"/>
    </location>
</feature>
<organism evidence="2 3">
    <name type="scientific">Rhodobacter flavimaris</name>
    <dbReference type="NCBI Taxonomy" id="2907145"/>
    <lineage>
        <taxon>Bacteria</taxon>
        <taxon>Pseudomonadati</taxon>
        <taxon>Pseudomonadota</taxon>
        <taxon>Alphaproteobacteria</taxon>
        <taxon>Rhodobacterales</taxon>
        <taxon>Rhodobacter group</taxon>
        <taxon>Rhodobacter</taxon>
    </lineage>
</organism>
<evidence type="ECO:0000256" key="1">
    <source>
        <dbReference type="SAM" id="MobiDB-lite"/>
    </source>
</evidence>
<feature type="compositionally biased region" description="Basic and acidic residues" evidence="1">
    <location>
        <begin position="118"/>
        <end position="143"/>
    </location>
</feature>
<evidence type="ECO:0000313" key="3">
    <source>
        <dbReference type="Proteomes" id="UP001521181"/>
    </source>
</evidence>
<comment type="caution">
    <text evidence="2">The sequence shown here is derived from an EMBL/GenBank/DDBJ whole genome shotgun (WGS) entry which is preliminary data.</text>
</comment>
<gene>
    <name evidence="2" type="ORF">LZA78_03815</name>
</gene>
<sequence length="315" mass="35041">MGMKSKVRSMQRGAQKRSDGAPVTNAELYGQSPPLLTDDELANFKFGNRSIDDFFLGLDDILRACHRSHLAAGDVAKVLNKQQARTACGAPWTPRLAWFLMKTWRTVHIQKQEVARQKRQASEQFKRSAKPDHADDSPIERAVAHQKTRTFQKVLRNYFKNPTLGEIFPELGALKQTLLDQGGPAPGVQRAPPAHLEPPLASRSKTKPIKQQDGGRSRAKKPETQTRAKTVASQNGQFNGWWKDFFTSAGGGSYLADLVRSNPRLLELAGLRDVRFLGALRARKSAHPDGLYWTEADAEQVRLAILAGMHQQGDT</sequence>
<proteinExistence type="predicted"/>
<dbReference type="EMBL" id="JAJUOS010000002">
    <property type="protein sequence ID" value="MCE5972602.1"/>
    <property type="molecule type" value="Genomic_DNA"/>
</dbReference>
<dbReference type="Proteomes" id="UP001521181">
    <property type="component" value="Unassembled WGS sequence"/>
</dbReference>